<dbReference type="EMBL" id="SRLO01002888">
    <property type="protein sequence ID" value="TNN32155.1"/>
    <property type="molecule type" value="Genomic_DNA"/>
</dbReference>
<name>A0A4Z2ETH6_9TELE</name>
<accession>A0A4Z2ETH6</accession>
<dbReference type="AlphaFoldDB" id="A0A4Z2ETH6"/>
<keyword evidence="3" id="KW-1185">Reference proteome</keyword>
<proteinExistence type="predicted"/>
<dbReference type="Proteomes" id="UP000314294">
    <property type="component" value="Unassembled WGS sequence"/>
</dbReference>
<comment type="caution">
    <text evidence="2">The sequence shown here is derived from an EMBL/GenBank/DDBJ whole genome shotgun (WGS) entry which is preliminary data.</text>
</comment>
<organism evidence="2 3">
    <name type="scientific">Liparis tanakae</name>
    <name type="common">Tanaka's snailfish</name>
    <dbReference type="NCBI Taxonomy" id="230148"/>
    <lineage>
        <taxon>Eukaryota</taxon>
        <taxon>Metazoa</taxon>
        <taxon>Chordata</taxon>
        <taxon>Craniata</taxon>
        <taxon>Vertebrata</taxon>
        <taxon>Euteleostomi</taxon>
        <taxon>Actinopterygii</taxon>
        <taxon>Neopterygii</taxon>
        <taxon>Teleostei</taxon>
        <taxon>Neoteleostei</taxon>
        <taxon>Acanthomorphata</taxon>
        <taxon>Eupercaria</taxon>
        <taxon>Perciformes</taxon>
        <taxon>Cottioidei</taxon>
        <taxon>Cottales</taxon>
        <taxon>Liparidae</taxon>
        <taxon>Liparis</taxon>
    </lineage>
</organism>
<evidence type="ECO:0000256" key="1">
    <source>
        <dbReference type="SAM" id="MobiDB-lite"/>
    </source>
</evidence>
<evidence type="ECO:0000313" key="3">
    <source>
        <dbReference type="Proteomes" id="UP000314294"/>
    </source>
</evidence>
<protein>
    <submittedName>
        <fullName evidence="2">Uncharacterized protein</fullName>
    </submittedName>
</protein>
<evidence type="ECO:0000313" key="2">
    <source>
        <dbReference type="EMBL" id="TNN32155.1"/>
    </source>
</evidence>
<feature type="compositionally biased region" description="Basic and acidic residues" evidence="1">
    <location>
        <begin position="22"/>
        <end position="49"/>
    </location>
</feature>
<gene>
    <name evidence="2" type="ORF">EYF80_057690</name>
</gene>
<reference evidence="2 3" key="1">
    <citation type="submission" date="2019-03" db="EMBL/GenBank/DDBJ databases">
        <title>First draft genome of Liparis tanakae, snailfish: a comprehensive survey of snailfish specific genes.</title>
        <authorList>
            <person name="Kim W."/>
            <person name="Song I."/>
            <person name="Jeong J.-H."/>
            <person name="Kim D."/>
            <person name="Kim S."/>
            <person name="Ryu S."/>
            <person name="Song J.Y."/>
            <person name="Lee S.K."/>
        </authorList>
    </citation>
    <scope>NUCLEOTIDE SEQUENCE [LARGE SCALE GENOMIC DNA]</scope>
    <source>
        <tissue evidence="2">Muscle</tissue>
    </source>
</reference>
<sequence length="59" mass="6654">MKKREPDPSLAVPVVPPTPLHLHSERGLNKHGRLEEERRESTRSRRGVGEESTAPRSAM</sequence>
<feature type="region of interest" description="Disordered" evidence="1">
    <location>
        <begin position="1"/>
        <end position="59"/>
    </location>
</feature>